<proteinExistence type="inferred from homology"/>
<evidence type="ECO:0000313" key="8">
    <source>
        <dbReference type="Proteomes" id="UP000004018"/>
    </source>
</evidence>
<keyword evidence="6" id="KW-0963">Cytoplasm</keyword>
<feature type="binding site" evidence="6">
    <location>
        <begin position="73"/>
        <end position="74"/>
    </location>
    <ligand>
        <name>NAD(+)</name>
        <dbReference type="ChEBI" id="CHEBI:57540"/>
    </ligand>
</feature>
<gene>
    <name evidence="6" type="primary">nadK</name>
    <name evidence="7" type="ORF">HMPREF1039_1051</name>
</gene>
<reference evidence="7 8" key="1">
    <citation type="submission" date="2011-04" db="EMBL/GenBank/DDBJ databases">
        <authorList>
            <person name="Harkins D.M."/>
            <person name="Madupu R."/>
            <person name="Durkin A.S."/>
            <person name="Torralba M."/>
            <person name="Methe B."/>
            <person name="Sutton G.G."/>
            <person name="Nelson K.E."/>
        </authorList>
    </citation>
    <scope>NUCLEOTIDE SEQUENCE [LARGE SCALE GENOMIC DNA]</scope>
    <source>
        <strain evidence="7 8">UPII 199-6</strain>
    </source>
</reference>
<organism evidence="7 8">
    <name type="scientific">Megasphaera lornae</name>
    <dbReference type="NCBI Taxonomy" id="1000568"/>
    <lineage>
        <taxon>Bacteria</taxon>
        <taxon>Bacillati</taxon>
        <taxon>Bacillota</taxon>
        <taxon>Negativicutes</taxon>
        <taxon>Veillonellales</taxon>
        <taxon>Veillonellaceae</taxon>
        <taxon>Megasphaera</taxon>
    </lineage>
</organism>
<dbReference type="GO" id="GO:0016301">
    <property type="term" value="F:kinase activity"/>
    <property type="evidence" value="ECO:0007669"/>
    <property type="project" value="UniProtKB-KW"/>
</dbReference>
<comment type="caution">
    <text evidence="7">The sequence shown here is derived from an EMBL/GenBank/DDBJ whole genome shotgun (WGS) entry which is preliminary data.</text>
</comment>
<accession>A0ABN0D0V3</accession>
<keyword evidence="3 6" id="KW-0521">NADP</keyword>
<evidence type="ECO:0000256" key="1">
    <source>
        <dbReference type="ARBA" id="ARBA00022679"/>
    </source>
</evidence>
<comment type="subcellular location">
    <subcellularLocation>
        <location evidence="6">Cytoplasm</location>
    </subcellularLocation>
</comment>
<evidence type="ECO:0000256" key="6">
    <source>
        <dbReference type="HAMAP-Rule" id="MF_00361"/>
    </source>
</evidence>
<comment type="caution">
    <text evidence="6">Lacks conserved residue(s) required for the propagation of feature annotation.</text>
</comment>
<evidence type="ECO:0000313" key="7">
    <source>
        <dbReference type="EMBL" id="EGL40875.1"/>
    </source>
</evidence>
<comment type="catalytic activity">
    <reaction evidence="5 6">
        <text>NAD(+) + ATP = ADP + NADP(+) + H(+)</text>
        <dbReference type="Rhea" id="RHEA:18629"/>
        <dbReference type="ChEBI" id="CHEBI:15378"/>
        <dbReference type="ChEBI" id="CHEBI:30616"/>
        <dbReference type="ChEBI" id="CHEBI:57540"/>
        <dbReference type="ChEBI" id="CHEBI:58349"/>
        <dbReference type="ChEBI" id="CHEBI:456216"/>
        <dbReference type="EC" id="2.7.1.23"/>
    </reaction>
</comment>
<comment type="function">
    <text evidence="6">Involved in the regulation of the intracellular balance of NAD and NADP, and is a key enzyme in the biosynthesis of NADP. Catalyzes specifically the phosphorylation on 2'-hydroxyl of the adenosine moiety of NAD to yield NADP.</text>
</comment>
<dbReference type="HAMAP" id="MF_00361">
    <property type="entry name" value="NAD_kinase"/>
    <property type="match status" value="1"/>
</dbReference>
<dbReference type="SUPFAM" id="SSF111331">
    <property type="entry name" value="NAD kinase/diacylglycerol kinase-like"/>
    <property type="match status" value="1"/>
</dbReference>
<dbReference type="InterPro" id="IPR017437">
    <property type="entry name" value="ATP-NAD_kinase_PpnK-typ_C"/>
</dbReference>
<comment type="cofactor">
    <cofactor evidence="6">
        <name>a divalent metal cation</name>
        <dbReference type="ChEBI" id="CHEBI:60240"/>
    </cofactor>
</comment>
<dbReference type="EMBL" id="AFIJ01000020">
    <property type="protein sequence ID" value="EGL40875.1"/>
    <property type="molecule type" value="Genomic_DNA"/>
</dbReference>
<dbReference type="EC" id="2.7.1.23" evidence="6"/>
<dbReference type="Gene3D" id="3.40.50.10330">
    <property type="entry name" value="Probable inorganic polyphosphate/atp-NAD kinase, domain 1"/>
    <property type="match status" value="1"/>
</dbReference>
<sequence>MRIGIFPNVTKRECAPWVQKLMAGCRRHGVEALLPAYVAESEQTIYREIAAVHYQPFSELMNTIDFAFVLGGDGTILKFARSFALAKVPVCAVNFGSLGFLMEVEPEEMETRLEAILQGLYFLEERTLLHSELCCADGSVQELPTALNEIVVAHGNVGKMIRLDMSINGYFVQQYPGDGMIVSTATGSTGYNFSGGGPIVAPQVKCLMVSPICPHLLLKMPLVLGEDAVITFSAAHSRNAVRISIDGMRDQELPRSVTLRVKRSPYTLQMIRFDENYFYTNLFTKMTGRK</sequence>
<keyword evidence="1 6" id="KW-0808">Transferase</keyword>
<dbReference type="Proteomes" id="UP000004018">
    <property type="component" value="Unassembled WGS sequence"/>
</dbReference>
<evidence type="ECO:0000256" key="3">
    <source>
        <dbReference type="ARBA" id="ARBA00022857"/>
    </source>
</evidence>
<dbReference type="Pfam" id="PF20143">
    <property type="entry name" value="NAD_kinase_C"/>
    <property type="match status" value="1"/>
</dbReference>
<dbReference type="InterPro" id="IPR016064">
    <property type="entry name" value="NAD/diacylglycerol_kinase_sf"/>
</dbReference>
<dbReference type="PANTHER" id="PTHR20275">
    <property type="entry name" value="NAD KINASE"/>
    <property type="match status" value="1"/>
</dbReference>
<evidence type="ECO:0000256" key="2">
    <source>
        <dbReference type="ARBA" id="ARBA00022777"/>
    </source>
</evidence>
<evidence type="ECO:0000256" key="4">
    <source>
        <dbReference type="ARBA" id="ARBA00023027"/>
    </source>
</evidence>
<dbReference type="Pfam" id="PF01513">
    <property type="entry name" value="NAD_kinase"/>
    <property type="match status" value="1"/>
</dbReference>
<dbReference type="PANTHER" id="PTHR20275:SF0">
    <property type="entry name" value="NAD KINASE"/>
    <property type="match status" value="1"/>
</dbReference>
<keyword evidence="6" id="KW-0067">ATP-binding</keyword>
<dbReference type="RefSeq" id="WP_007390906.1">
    <property type="nucleotide sequence ID" value="NZ_AFIJ01000020.1"/>
</dbReference>
<protein>
    <recommendedName>
        <fullName evidence="6">NAD kinase</fullName>
        <ecNumber evidence="6">2.7.1.23</ecNumber>
    </recommendedName>
    <alternativeName>
        <fullName evidence="6">ATP-dependent NAD kinase</fullName>
    </alternativeName>
</protein>
<dbReference type="InterPro" id="IPR017438">
    <property type="entry name" value="ATP-NAD_kinase_N"/>
</dbReference>
<feature type="binding site" evidence="6">
    <location>
        <position position="78"/>
    </location>
    <ligand>
        <name>NAD(+)</name>
        <dbReference type="ChEBI" id="CHEBI:57540"/>
    </ligand>
</feature>
<name>A0ABN0D0V3_9FIRM</name>
<dbReference type="InterPro" id="IPR002504">
    <property type="entry name" value="NADK"/>
</dbReference>
<keyword evidence="6" id="KW-0547">Nucleotide-binding</keyword>
<keyword evidence="2 6" id="KW-0418">Kinase</keyword>
<evidence type="ECO:0000256" key="5">
    <source>
        <dbReference type="ARBA" id="ARBA00047925"/>
    </source>
</evidence>
<feature type="binding site" evidence="6">
    <location>
        <begin position="189"/>
        <end position="194"/>
    </location>
    <ligand>
        <name>NAD(+)</name>
        <dbReference type="ChEBI" id="CHEBI:57540"/>
    </ligand>
</feature>
<keyword evidence="4 6" id="KW-0520">NAD</keyword>
<feature type="binding site" evidence="6">
    <location>
        <begin position="148"/>
        <end position="149"/>
    </location>
    <ligand>
        <name>NAD(+)</name>
        <dbReference type="ChEBI" id="CHEBI:57540"/>
    </ligand>
</feature>
<feature type="binding site" evidence="6">
    <location>
        <position position="159"/>
    </location>
    <ligand>
        <name>NAD(+)</name>
        <dbReference type="ChEBI" id="CHEBI:57540"/>
    </ligand>
</feature>
<feature type="binding site" evidence="6">
    <location>
        <position position="178"/>
    </location>
    <ligand>
        <name>NAD(+)</name>
        <dbReference type="ChEBI" id="CHEBI:57540"/>
    </ligand>
</feature>
<keyword evidence="8" id="KW-1185">Reference proteome</keyword>
<feature type="active site" description="Proton acceptor" evidence="6">
    <location>
        <position position="73"/>
    </location>
</feature>
<dbReference type="Gene3D" id="2.60.200.30">
    <property type="entry name" value="Probable inorganic polyphosphate/atp-NAD kinase, domain 2"/>
    <property type="match status" value="1"/>
</dbReference>
<comment type="similarity">
    <text evidence="6">Belongs to the NAD kinase family.</text>
</comment>